<feature type="domain" description="Peptidoglycan binding-like" evidence="3">
    <location>
        <begin position="64"/>
        <end position="102"/>
    </location>
</feature>
<dbReference type="Gene3D" id="1.10.101.10">
    <property type="entry name" value="PGBD-like superfamily/PGBD"/>
    <property type="match status" value="1"/>
</dbReference>
<reference evidence="4 5" key="1">
    <citation type="submission" date="2019-03" db="EMBL/GenBank/DDBJ databases">
        <title>Genomic Encyclopedia of Type Strains, Phase IV (KMG-IV): sequencing the most valuable type-strain genomes for metagenomic binning, comparative biology and taxonomic classification.</title>
        <authorList>
            <person name="Goeker M."/>
        </authorList>
    </citation>
    <scope>NUCLEOTIDE SEQUENCE [LARGE SCALE GENOMIC DNA]</scope>
    <source>
        <strain evidence="4 5">DSM 103428</strain>
    </source>
</reference>
<organism evidence="4 5">
    <name type="scientific">Acidipila rosea</name>
    <dbReference type="NCBI Taxonomy" id="768535"/>
    <lineage>
        <taxon>Bacteria</taxon>
        <taxon>Pseudomonadati</taxon>
        <taxon>Acidobacteriota</taxon>
        <taxon>Terriglobia</taxon>
        <taxon>Terriglobales</taxon>
        <taxon>Acidobacteriaceae</taxon>
        <taxon>Acidipila</taxon>
    </lineage>
</organism>
<gene>
    <name evidence="4" type="ORF">C7378_1195</name>
</gene>
<evidence type="ECO:0000313" key="5">
    <source>
        <dbReference type="Proteomes" id="UP000295210"/>
    </source>
</evidence>
<evidence type="ECO:0000256" key="1">
    <source>
        <dbReference type="SAM" id="MobiDB-lite"/>
    </source>
</evidence>
<dbReference type="Proteomes" id="UP000295210">
    <property type="component" value="Unassembled WGS sequence"/>
</dbReference>
<dbReference type="EMBL" id="SMGK01000002">
    <property type="protein sequence ID" value="TCK73582.1"/>
    <property type="molecule type" value="Genomic_DNA"/>
</dbReference>
<accession>A0A4R1L601</accession>
<dbReference type="InterPro" id="IPR002477">
    <property type="entry name" value="Peptidoglycan-bd-like"/>
</dbReference>
<feature type="signal peptide" evidence="2">
    <location>
        <begin position="1"/>
        <end position="30"/>
    </location>
</feature>
<dbReference type="Pfam" id="PF01471">
    <property type="entry name" value="PG_binding_1"/>
    <property type="match status" value="1"/>
</dbReference>
<evidence type="ECO:0000313" key="4">
    <source>
        <dbReference type="EMBL" id="TCK73582.1"/>
    </source>
</evidence>
<comment type="caution">
    <text evidence="4">The sequence shown here is derived from an EMBL/GenBank/DDBJ whole genome shotgun (WGS) entry which is preliminary data.</text>
</comment>
<dbReference type="AlphaFoldDB" id="A0A4R1L601"/>
<feature type="chain" id="PRO_5020470092" evidence="2">
    <location>
        <begin position="31"/>
        <end position="158"/>
    </location>
</feature>
<protein>
    <submittedName>
        <fullName evidence="4">Putative peptidoglycan binding protein</fullName>
    </submittedName>
</protein>
<proteinExistence type="predicted"/>
<feature type="region of interest" description="Disordered" evidence="1">
    <location>
        <begin position="30"/>
        <end position="58"/>
    </location>
</feature>
<evidence type="ECO:0000259" key="3">
    <source>
        <dbReference type="Pfam" id="PF01471"/>
    </source>
</evidence>
<sequence length="158" mass="16726">MNLLRVFPRTLCALPAVALCLTMAAVPASASRTHRAPTAGHAKARRAKKHEIKGQRQIDPARATQIQQALIKQNYLTGEPTGEWDAQTQAAMQKFQADNGWQTKLTPDSRALIKLGLGPSSPSGLQTASQPAMTIETPAPVAPSADANTLAAAHSISN</sequence>
<feature type="compositionally biased region" description="Basic residues" evidence="1">
    <location>
        <begin position="42"/>
        <end position="51"/>
    </location>
</feature>
<evidence type="ECO:0000256" key="2">
    <source>
        <dbReference type="SAM" id="SignalP"/>
    </source>
</evidence>
<keyword evidence="2" id="KW-0732">Signal</keyword>
<dbReference type="InterPro" id="IPR036365">
    <property type="entry name" value="PGBD-like_sf"/>
</dbReference>
<dbReference type="InterPro" id="IPR036366">
    <property type="entry name" value="PGBDSf"/>
</dbReference>
<name>A0A4R1L601_9BACT</name>
<keyword evidence="5" id="KW-1185">Reference proteome</keyword>
<dbReference type="SUPFAM" id="SSF47090">
    <property type="entry name" value="PGBD-like"/>
    <property type="match status" value="1"/>
</dbReference>